<feature type="region of interest" description="Disordered" evidence="1">
    <location>
        <begin position="1533"/>
        <end position="1624"/>
    </location>
</feature>
<feature type="compositionally biased region" description="Polar residues" evidence="1">
    <location>
        <begin position="1587"/>
        <end position="1606"/>
    </location>
</feature>
<sequence>MGPQEDYIETVVTCEGDFHDPQLPHRLEFFRRQLKDLLLADPQKQVIVKKVEPWNSVRVTLNIPRQAALRLKQLAEQGNSRLRQLGVLAVQIEGDHLVSLTLATPGNQRTELILRTAASSAGLSQTAASASVAVFDSGLPSSSDELGSPGPTNVEVTRKNIEEYLRQGSSLFHNSVLTPATTASTNYIPASSNDVFKTPNIVEASVLRSSGGGNDKVSVASNILGSSPALSGLHQRLPVPPPSHGVAAETGTFPQPLTSTPIRQGQQGTKAVGIHTTVQTMTSPSQAMALPQTASVGFNTMCLPPPPPYPHSQGASSGVANHIGRQGRKVTASSPLLINLLQTEPMAASSSPSNSKGLSAGQGSIDKSKKKRRVRRKKDTGTLTQSGGGNDLISDSTSSSGMGSVVASSTCVGDLFSTKVSISGSVDVNSSSGHVSETSMDTSSMPVGVDDAVIGRGSLQISSGFSQMGGESIINPYTGHMEPRELASDLSPLRGEPAPLHTDAPEGSGLDIAVLTSSPTTTSPPSSTIAGSSNFIPPLASGIVDSAFKDSQQRNFPSPPLVSVSQSTLPHVDLIELRRRQHSNEPLGKPHVPGGVMSSQAYAQHRSSPLSPVVTQPPPLAVLELHNSPLPAVVANHPQSSVNGLAVSTSSVTVPANGDSLGEMHLGSSGMLTASPASVVPVSQSELMRVSSEPVQNKEFESCVRDSASDVSAKSSKPTDDAPAPQPDVLVANVHPFLAQGRTECAAVASLHHSLRHALIKSSVTAENPSLALLNMSPAPAVLSPPQAVQRVAVGDSASVGTASPTGSKTLSEGDDSSNHSCIGPDGPSDATSAGTALLDGATTKVYNNDSGVGSSSERSDDTPSEAGDGEYHSGTGGLGDGTAAEGGACSKQAMGGNKGIVNCEPSTSKPDSHLTIGFVHNSQLTTPGMLNRKDAAVSGLKDAAAMTHQHSQSSASAEKSIPADSDEMLMKSMHPVASSSQAVPVLNKGMPSMAVQYLSSAHPDVHQQISHHKNRVANCQVSGVHQNGPVLLPHAHAPEQPLSNSQGNSLPHLISSYTSGIQVSSLPHTPGSSVSHSAGSSVLQPASVPHTRGISGTGTAGLALAHPGGKPSVHVTSPAPSTSTMPRLPYMQGVTLSCASTHSPSITVSRTQSLAVSHTHMSITSSAPATSVACAVGPVTTSITGTTQNCVLSSGHNTDIKTAVVNITDSSKSNAIVPVTVLASSKQHGISVAAVTTAAITTPTATGSRLHHKHSAATPHSTDLMDTSSLEAAVSLPEMMVGEASDLDVLEEAHQLFYGNSGEATSLSSFDEDLMLASHPTRDNGMVGYLEAGGRHSSSNGNGSMSIGSVGGGTISAEVRNANITSMYCKRSSPVNVNMLNHIYAPGLPLPRRLTESVQRLVKPLPTTETALPPVRACKSPGASSSRHSTNGSTSPGRASQGGARSPGASLSSARVLSFDKAPVGPSNNMAVLPSNMARGSYHPAQYSEHSGCDLNSMHSSSLKTGVAPHLHSANPPTAVAVPNAQSYAPASTCFSQQPSTSGISTQSHGGFPQVMGPCVQTPWSGPHNPVPGAGGRLQPPPPPLVSSTSATLTTQVHPPSTSTPHLYHHHASGKNSAMSHPASHIPQLLPLSTSAFHPATTASVVVTTSSVHGLLASMTSSEQVPEVSLVSSQTTITTTGGSISSSPSHPLPPPPVLVQRASSPSVPVCINSQSGSLDWGVTSEDSPTQASSFALSHSLSSASLIKETSPHAASSVTTIAVPVTATASTACVSGVEGLQAAVLTSASVVTVSAVGTLASTVPFTTSDGALGTAGVALFTSVNPNLASDSPSTVTVYVEKNPTQTVDSQPTSIEHFYSSAHTQAAEGRSHGSKISEGHDTVACAELVREPGHGNGQGVGSLTAARVMSSISGQEASITTADFSNLPWSHPSSANQSHDLHYVASEHASNLHHNLDNTLDASAPDGPATKVQDSNNVEDMCKVLVTSSHSVPAVDSCTTACNSGISTNNVAVSIAELASGDTHSASDLPSSTTAAVDACTTVTSRAHGLLKHVHSDDVGTNVHVGTIASAQESSVANIHLGPAPSAQNVPSTSTRQGTDDTGHSGLLKNMHRSSLAAADNFQVNNTASSSVSTAFVTSEHIGSVATTQTTLEVTSAMAKTLVPHAGASVAHIDSEDSASLELGPEMVVVPDITKNHVSLVALAQKAAAQAIALKNLELKNLEPDRLACAVTSIHVKVSAAQSSPAAELSSVVVPDVCNTGDAGKEAYVDGEGSWGQVVGVGSNEGLVASTQPPVLSLSSAATPMPEEVENSSCPPAENPHSRPPLLHPAPLLSSAPTIVPSATPPPPSLTPVLQEFGKKDPHVPSGTSQSSKPDGAPSDVAMTAKQGDREAVGSMSDSLEEASTKTRRITRKRRSTQSESDSGEPAPKLNSVEPEASVTAPGSGIVTKQATESGKAIVWDQPPRLSREGKKSSGSSGFSGDEKDKASSKTSSNNDAAHHHHFERNIIEATPEEIAKKNAASSAGRRRAFYAYVLEKSLGQSYFDTPVLCGRTRSQSSTTAKDSNTATTAAATVAPSQIPQIAGTSASQNPQVHKEDTEVTTPGSKRSTRSLRTKDSTDVSGSKRKRAKEHR</sequence>
<feature type="compositionally biased region" description="Low complexity" evidence="1">
    <location>
        <begin position="1072"/>
        <end position="1083"/>
    </location>
</feature>
<dbReference type="GO" id="GO:0035097">
    <property type="term" value="C:histone methyltransferase complex"/>
    <property type="evidence" value="ECO:0007669"/>
    <property type="project" value="TreeGrafter"/>
</dbReference>
<evidence type="ECO:0000256" key="1">
    <source>
        <dbReference type="SAM" id="MobiDB-lite"/>
    </source>
</evidence>
<feature type="compositionally biased region" description="Polar residues" evidence="1">
    <location>
        <begin position="2577"/>
        <end position="2591"/>
    </location>
</feature>
<dbReference type="EMBL" id="PZQS01000010">
    <property type="protein sequence ID" value="PVD23838.1"/>
    <property type="molecule type" value="Genomic_DNA"/>
</dbReference>
<feature type="compositionally biased region" description="Polar residues" evidence="1">
    <location>
        <begin position="345"/>
        <end position="357"/>
    </location>
</feature>
<feature type="compositionally biased region" description="Polar residues" evidence="1">
    <location>
        <begin position="845"/>
        <end position="857"/>
    </location>
</feature>
<reference evidence="3 4" key="1">
    <citation type="submission" date="2018-04" db="EMBL/GenBank/DDBJ databases">
        <title>The genome of golden apple snail Pomacea canaliculata provides insight into stress tolerance and invasive adaptation.</title>
        <authorList>
            <person name="Liu C."/>
            <person name="Liu B."/>
            <person name="Ren Y."/>
            <person name="Zhang Y."/>
            <person name="Wang H."/>
            <person name="Li S."/>
            <person name="Jiang F."/>
            <person name="Yin L."/>
            <person name="Zhang G."/>
            <person name="Qian W."/>
            <person name="Fan W."/>
        </authorList>
    </citation>
    <scope>NUCLEOTIDE SEQUENCE [LARGE SCALE GENOMIC DNA]</scope>
    <source>
        <strain evidence="3">SZHN2017</strain>
        <tissue evidence="3">Muscle</tissue>
    </source>
</reference>
<dbReference type="InterPro" id="IPR032715">
    <property type="entry name" value="NCOA6_TRADD-N"/>
</dbReference>
<feature type="region of interest" description="Disordered" evidence="1">
    <location>
        <begin position="1955"/>
        <end position="1974"/>
    </location>
</feature>
<feature type="compositionally biased region" description="Polar residues" evidence="1">
    <location>
        <begin position="2085"/>
        <end position="2096"/>
    </location>
</feature>
<name>A0A2T7NRQ8_POMCA</name>
<organism evidence="3 4">
    <name type="scientific">Pomacea canaliculata</name>
    <name type="common">Golden apple snail</name>
    <dbReference type="NCBI Taxonomy" id="400727"/>
    <lineage>
        <taxon>Eukaryota</taxon>
        <taxon>Metazoa</taxon>
        <taxon>Spiralia</taxon>
        <taxon>Lophotrochozoa</taxon>
        <taxon>Mollusca</taxon>
        <taxon>Gastropoda</taxon>
        <taxon>Caenogastropoda</taxon>
        <taxon>Architaenioglossa</taxon>
        <taxon>Ampullarioidea</taxon>
        <taxon>Ampullariidae</taxon>
        <taxon>Pomacea</taxon>
    </lineage>
</organism>
<dbReference type="GO" id="GO:0005667">
    <property type="term" value="C:transcription regulator complex"/>
    <property type="evidence" value="ECO:0007669"/>
    <property type="project" value="TreeGrafter"/>
</dbReference>
<feature type="region of interest" description="Disordered" evidence="1">
    <location>
        <begin position="1028"/>
        <end position="1129"/>
    </location>
</feature>
<evidence type="ECO:0000259" key="2">
    <source>
        <dbReference type="Pfam" id="PF13820"/>
    </source>
</evidence>
<feature type="compositionally biased region" description="Polar residues" evidence="1">
    <location>
        <begin position="799"/>
        <end position="811"/>
    </location>
</feature>
<dbReference type="PANTHER" id="PTHR15690">
    <property type="entry name" value="NUCLEAR RECEPTOR COACTIVATOR 6"/>
    <property type="match status" value="1"/>
</dbReference>
<accession>A0A2T7NRQ8</accession>
<feature type="compositionally biased region" description="Polar residues" evidence="1">
    <location>
        <begin position="1115"/>
        <end position="1126"/>
    </location>
</feature>
<dbReference type="GO" id="GO:0003713">
    <property type="term" value="F:transcription coactivator activity"/>
    <property type="evidence" value="ECO:0007669"/>
    <property type="project" value="InterPro"/>
</dbReference>
<dbReference type="Pfam" id="PF13820">
    <property type="entry name" value="NCOA6_TRADD-N"/>
    <property type="match status" value="1"/>
</dbReference>
<feature type="compositionally biased region" description="Low complexity" evidence="1">
    <location>
        <begin position="426"/>
        <end position="436"/>
    </location>
</feature>
<dbReference type="Proteomes" id="UP000245119">
    <property type="component" value="Linkage Group LG10"/>
</dbReference>
<feature type="region of interest" description="Disordered" evidence="1">
    <location>
        <begin position="1406"/>
        <end position="1455"/>
    </location>
</feature>
<comment type="caution">
    <text evidence="3">The sequence shown here is derived from an EMBL/GenBank/DDBJ whole genome shotgun (WGS) entry which is preliminary data.</text>
</comment>
<evidence type="ECO:0000313" key="4">
    <source>
        <dbReference type="Proteomes" id="UP000245119"/>
    </source>
</evidence>
<feature type="compositionally biased region" description="Basic and acidic residues" evidence="1">
    <location>
        <begin position="696"/>
        <end position="708"/>
    </location>
</feature>
<keyword evidence="4" id="KW-1185">Reference proteome</keyword>
<evidence type="ECO:0000313" key="3">
    <source>
        <dbReference type="EMBL" id="PVD23838.1"/>
    </source>
</evidence>
<feature type="compositionally biased region" description="Low complexity" evidence="1">
    <location>
        <begin position="1669"/>
        <end position="1690"/>
    </location>
</feature>
<feature type="compositionally biased region" description="Polar residues" evidence="1">
    <location>
        <begin position="1042"/>
        <end position="1068"/>
    </location>
</feature>
<feature type="region of interest" description="Disordered" evidence="1">
    <location>
        <begin position="2553"/>
        <end position="2631"/>
    </location>
</feature>
<feature type="compositionally biased region" description="Low complexity" evidence="1">
    <location>
        <begin position="2556"/>
        <end position="2576"/>
    </location>
</feature>
<feature type="region of interest" description="Disordered" evidence="1">
    <location>
        <begin position="2081"/>
        <end position="2102"/>
    </location>
</feature>
<feature type="region of interest" description="Disordered" evidence="1">
    <location>
        <begin position="1662"/>
        <end position="1694"/>
    </location>
</feature>
<dbReference type="GO" id="GO:0045944">
    <property type="term" value="P:positive regulation of transcription by RNA polymerase II"/>
    <property type="evidence" value="ECO:0007669"/>
    <property type="project" value="TreeGrafter"/>
</dbReference>
<feature type="compositionally biased region" description="Basic residues" evidence="1">
    <location>
        <begin position="368"/>
        <end position="378"/>
    </location>
</feature>
<dbReference type="OrthoDB" id="5967287at2759"/>
<feature type="compositionally biased region" description="Basic residues" evidence="1">
    <location>
        <begin position="2405"/>
        <end position="2415"/>
    </location>
</feature>
<feature type="region of interest" description="Disordered" evidence="1">
    <location>
        <begin position="690"/>
        <end position="728"/>
    </location>
</feature>
<gene>
    <name evidence="3" type="ORF">C0Q70_17112</name>
</gene>
<feature type="domain" description="Nuclear receptor coactivator 6 TRADD-N" evidence="2">
    <location>
        <begin position="9"/>
        <end position="125"/>
    </location>
</feature>
<proteinExistence type="predicted"/>
<dbReference type="InterPro" id="IPR026638">
    <property type="entry name" value="NCOA6"/>
</dbReference>
<feature type="region of interest" description="Disordered" evidence="1">
    <location>
        <begin position="426"/>
        <end position="446"/>
    </location>
</feature>
<feature type="region of interest" description="Disordered" evidence="1">
    <location>
        <begin position="1488"/>
        <end position="1512"/>
    </location>
</feature>
<dbReference type="STRING" id="400727.A0A2T7NRQ8"/>
<feature type="region of interest" description="Disordered" evidence="1">
    <location>
        <begin position="2296"/>
        <end position="2511"/>
    </location>
</feature>
<feature type="region of interest" description="Disordered" evidence="1">
    <location>
        <begin position="345"/>
        <end position="404"/>
    </location>
</feature>
<dbReference type="PANTHER" id="PTHR15690:SF0">
    <property type="entry name" value="NUCLEAR RECEPTOR COACTIVATOR 6"/>
    <property type="match status" value="1"/>
</dbReference>
<feature type="region of interest" description="Disordered" evidence="1">
    <location>
        <begin position="795"/>
        <end position="884"/>
    </location>
</feature>
<feature type="compositionally biased region" description="Polar residues" evidence="1">
    <location>
        <begin position="1533"/>
        <end position="1550"/>
    </location>
</feature>
<feature type="region of interest" description="Disordered" evidence="1">
    <location>
        <begin position="305"/>
        <end position="327"/>
    </location>
</feature>
<protein>
    <recommendedName>
        <fullName evidence="2">Nuclear receptor coactivator 6 TRADD-N domain-containing protein</fullName>
    </recommendedName>
</protein>
<feature type="compositionally biased region" description="Low complexity" evidence="1">
    <location>
        <begin position="2328"/>
        <end position="2341"/>
    </location>
</feature>
<feature type="compositionally biased region" description="Low complexity" evidence="1">
    <location>
        <begin position="1425"/>
        <end position="1436"/>
    </location>
</feature>
<feature type="compositionally biased region" description="Basic residues" evidence="1">
    <location>
        <begin position="2622"/>
        <end position="2631"/>
    </location>
</feature>
<feature type="compositionally biased region" description="Low complexity" evidence="1">
    <location>
        <begin position="394"/>
        <end position="404"/>
    </location>
</feature>